<keyword evidence="1" id="KW-0472">Membrane</keyword>
<keyword evidence="1" id="KW-1133">Transmembrane helix</keyword>
<dbReference type="AlphaFoldDB" id="A0A9E2BEP9"/>
<evidence type="ECO:0008006" key="4">
    <source>
        <dbReference type="Google" id="ProtNLM"/>
    </source>
</evidence>
<comment type="caution">
    <text evidence="2">The sequence shown here is derived from an EMBL/GenBank/DDBJ whole genome shotgun (WGS) entry which is preliminary data.</text>
</comment>
<accession>A0A9E2BEP9</accession>
<feature type="transmembrane region" description="Helical" evidence="1">
    <location>
        <begin position="13"/>
        <end position="36"/>
    </location>
</feature>
<organism evidence="2 3">
    <name type="scientific">Psychracetigena formicireducens</name>
    <dbReference type="NCBI Taxonomy" id="2986056"/>
    <lineage>
        <taxon>Bacteria</taxon>
        <taxon>Bacillati</taxon>
        <taxon>Candidatus Lithacetigenota</taxon>
        <taxon>Candidatus Psychracetigena</taxon>
    </lineage>
</organism>
<dbReference type="Proteomes" id="UP000811545">
    <property type="component" value="Unassembled WGS sequence"/>
</dbReference>
<gene>
    <name evidence="2" type="ORF">DDT42_00062</name>
</gene>
<name>A0A9E2BEP9_PSYF1</name>
<evidence type="ECO:0000256" key="1">
    <source>
        <dbReference type="SAM" id="Phobius"/>
    </source>
</evidence>
<evidence type="ECO:0000313" key="2">
    <source>
        <dbReference type="EMBL" id="MBT9144230.1"/>
    </source>
</evidence>
<proteinExistence type="predicted"/>
<dbReference type="EMBL" id="QLTW01000001">
    <property type="protein sequence ID" value="MBT9144230.1"/>
    <property type="molecule type" value="Genomic_DNA"/>
</dbReference>
<sequence length="154" mass="17262">MAFNSKGLTYIELLTVFSIILLFSLPVHNVLMGIILEERMNYSSRVLLQELRHLQTKAMVSSRVMEAIFSSKDNNYYFVQISPGSPSFKKIVLPSGVIIERYNIVRGASLSYRFGFTPTGSPNSSGTITLSNSRGRSITLFLMPVTGRMRLESN</sequence>
<protein>
    <recommendedName>
        <fullName evidence="4">Prepilin-type N-terminal cleavage/methylation domain-containing protein</fullName>
    </recommendedName>
</protein>
<reference evidence="2 3" key="1">
    <citation type="journal article" date="2021" name="bioRxiv">
        <title>Unique metabolic strategies in Hadean analogues reveal hints for primordial physiology.</title>
        <authorList>
            <person name="Nobu M.K."/>
            <person name="Nakai R."/>
            <person name="Tamazawa S."/>
            <person name="Mori H."/>
            <person name="Toyoda A."/>
            <person name="Ijiri A."/>
            <person name="Suzuki S."/>
            <person name="Kurokawa K."/>
            <person name="Kamagata Y."/>
            <person name="Tamaki H."/>
        </authorList>
    </citation>
    <scope>NUCLEOTIDE SEQUENCE [LARGE SCALE GENOMIC DNA]</scope>
    <source>
        <strain evidence="2">BS525</strain>
    </source>
</reference>
<evidence type="ECO:0000313" key="3">
    <source>
        <dbReference type="Proteomes" id="UP000811545"/>
    </source>
</evidence>
<keyword evidence="1" id="KW-0812">Transmembrane</keyword>